<dbReference type="SUPFAM" id="SSF51445">
    <property type="entry name" value="(Trans)glycosidases"/>
    <property type="match status" value="1"/>
</dbReference>
<gene>
    <name evidence="1" type="ORF">ACEG43_30810</name>
</gene>
<dbReference type="Gene3D" id="3.20.20.70">
    <property type="entry name" value="Aldolase class I"/>
    <property type="match status" value="1"/>
</dbReference>
<dbReference type="RefSeq" id="WP_372565062.1">
    <property type="nucleotide sequence ID" value="NZ_JBGOSP010000017.1"/>
</dbReference>
<protein>
    <recommendedName>
        <fullName evidence="3">Alpha-galactosidase</fullName>
    </recommendedName>
</protein>
<proteinExistence type="predicted"/>
<evidence type="ECO:0008006" key="3">
    <source>
        <dbReference type="Google" id="ProtNLM"/>
    </source>
</evidence>
<comment type="caution">
    <text evidence="1">The sequence shown here is derived from an EMBL/GenBank/DDBJ whole genome shotgun (WGS) entry which is preliminary data.</text>
</comment>
<dbReference type="InterPro" id="IPR013785">
    <property type="entry name" value="Aldolase_TIM"/>
</dbReference>
<dbReference type="Proteomes" id="UP001571476">
    <property type="component" value="Unassembled WGS sequence"/>
</dbReference>
<name>A0ABV4SQ07_9ACTN</name>
<sequence length="181" mass="19582">MTRSLPDEASLRRHGARVRDAVRYHLGLRHPAAHAHLDRFVDRPVDDLGVGHLKLDYNIDAGSEMSSRADESPADGLLGHHRAHLDWLDGILGRHPHFVLENCASGGMRADYALLSRLPLHSTNDQRNLLLYAPIAAAAPTAVTPKQGAIWSYPTAADCLDKVAHHGQLPPGAYPSAGPPA</sequence>
<dbReference type="EMBL" id="JBGOSP010000017">
    <property type="protein sequence ID" value="MFA3840531.1"/>
    <property type="molecule type" value="Genomic_DNA"/>
</dbReference>
<keyword evidence="2" id="KW-1185">Reference proteome</keyword>
<organism evidence="1 2">
    <name type="scientific">Streptomyces aureus</name>
    <dbReference type="NCBI Taxonomy" id="193461"/>
    <lineage>
        <taxon>Bacteria</taxon>
        <taxon>Bacillati</taxon>
        <taxon>Actinomycetota</taxon>
        <taxon>Actinomycetes</taxon>
        <taxon>Kitasatosporales</taxon>
        <taxon>Streptomycetaceae</taxon>
        <taxon>Streptomyces</taxon>
    </lineage>
</organism>
<accession>A0ABV4SQ07</accession>
<reference evidence="1 2" key="1">
    <citation type="submission" date="2024-08" db="EMBL/GenBank/DDBJ databases">
        <title>Genome sequence of Streptomyces aureus CACIA-1.46HGO.</title>
        <authorList>
            <person name="Evangelista-Martinez Z."/>
        </authorList>
    </citation>
    <scope>NUCLEOTIDE SEQUENCE [LARGE SCALE GENOMIC DNA]</scope>
    <source>
        <strain evidence="1 2">CACIA-1.46HGO</strain>
    </source>
</reference>
<dbReference type="InterPro" id="IPR017853">
    <property type="entry name" value="GH"/>
</dbReference>
<evidence type="ECO:0000313" key="1">
    <source>
        <dbReference type="EMBL" id="MFA3840531.1"/>
    </source>
</evidence>
<evidence type="ECO:0000313" key="2">
    <source>
        <dbReference type="Proteomes" id="UP001571476"/>
    </source>
</evidence>